<gene>
    <name evidence="2" type="ORF">AKO1_009695</name>
</gene>
<dbReference type="Pfam" id="PF08241">
    <property type="entry name" value="Methyltransf_11"/>
    <property type="match status" value="1"/>
</dbReference>
<evidence type="ECO:0000313" key="2">
    <source>
        <dbReference type="EMBL" id="KAL0490710.1"/>
    </source>
</evidence>
<feature type="domain" description="Methyltransferase type 11" evidence="1">
    <location>
        <begin position="129"/>
        <end position="178"/>
    </location>
</feature>
<protein>
    <submittedName>
        <fullName evidence="2">Demethylmenaquinone methyltransferase</fullName>
    </submittedName>
</protein>
<keyword evidence="3" id="KW-1185">Reference proteome</keyword>
<dbReference type="Proteomes" id="UP001431209">
    <property type="component" value="Unassembled WGS sequence"/>
</dbReference>
<keyword evidence="2" id="KW-0489">Methyltransferase</keyword>
<sequence length="245" mass="28733">MFNIKQQFAFPSYIKEKYSRIDLNKLNNILKPNAKPFQIKDRLKRRDETTDADFYSHPRFVHHIDDRARYILHRFYKHIIPQKESVRTLDLCSSWTSHLPEDFIGKVHGLGMNRPELSSNPSFNDGFTVHDLNADPKINFSNETFDAVICSVSVDYLNRPKEVFQEISRILKPGGLFVTSFSNRCFPTKVISNWLSMSEQERVEWVANYFYNCDAFDANSIKAHSLLENQEDNEYVDPMYVVYGK</sequence>
<reference evidence="2 3" key="1">
    <citation type="submission" date="2024-03" db="EMBL/GenBank/DDBJ databases">
        <title>The Acrasis kona genome and developmental transcriptomes reveal deep origins of eukaryotic multicellular pathways.</title>
        <authorList>
            <person name="Sheikh S."/>
            <person name="Fu C.-J."/>
            <person name="Brown M.W."/>
            <person name="Baldauf S.L."/>
        </authorList>
    </citation>
    <scope>NUCLEOTIDE SEQUENCE [LARGE SCALE GENOMIC DNA]</scope>
    <source>
        <strain evidence="2 3">ATCC MYA-3509</strain>
    </source>
</reference>
<dbReference type="SUPFAM" id="SSF53335">
    <property type="entry name" value="S-adenosyl-L-methionine-dependent methyltransferases"/>
    <property type="match status" value="1"/>
</dbReference>
<dbReference type="Gene3D" id="3.40.50.150">
    <property type="entry name" value="Vaccinia Virus protein VP39"/>
    <property type="match status" value="1"/>
</dbReference>
<dbReference type="InterPro" id="IPR029063">
    <property type="entry name" value="SAM-dependent_MTases_sf"/>
</dbReference>
<name>A0AAW2ZPI3_9EUKA</name>
<dbReference type="CDD" id="cd02440">
    <property type="entry name" value="AdoMet_MTases"/>
    <property type="match status" value="1"/>
</dbReference>
<keyword evidence="2" id="KW-0808">Transferase</keyword>
<dbReference type="GO" id="GO:0032259">
    <property type="term" value="P:methylation"/>
    <property type="evidence" value="ECO:0007669"/>
    <property type="project" value="UniProtKB-KW"/>
</dbReference>
<dbReference type="PANTHER" id="PTHR43036:SF2">
    <property type="entry name" value="OS04G0481300 PROTEIN"/>
    <property type="match status" value="1"/>
</dbReference>
<comment type="caution">
    <text evidence="2">The sequence shown here is derived from an EMBL/GenBank/DDBJ whole genome shotgun (WGS) entry which is preliminary data.</text>
</comment>
<dbReference type="InterPro" id="IPR013216">
    <property type="entry name" value="Methyltransf_11"/>
</dbReference>
<dbReference type="PANTHER" id="PTHR43036">
    <property type="entry name" value="OSJNBB0011N17.9 PROTEIN"/>
    <property type="match status" value="1"/>
</dbReference>
<proteinExistence type="predicted"/>
<evidence type="ECO:0000259" key="1">
    <source>
        <dbReference type="Pfam" id="PF08241"/>
    </source>
</evidence>
<dbReference type="EMBL" id="JAOPGA020001709">
    <property type="protein sequence ID" value="KAL0490710.1"/>
    <property type="molecule type" value="Genomic_DNA"/>
</dbReference>
<dbReference type="GO" id="GO:0008757">
    <property type="term" value="F:S-adenosylmethionine-dependent methyltransferase activity"/>
    <property type="evidence" value="ECO:0007669"/>
    <property type="project" value="InterPro"/>
</dbReference>
<evidence type="ECO:0000313" key="3">
    <source>
        <dbReference type="Proteomes" id="UP001431209"/>
    </source>
</evidence>
<accession>A0AAW2ZPI3</accession>
<organism evidence="2 3">
    <name type="scientific">Acrasis kona</name>
    <dbReference type="NCBI Taxonomy" id="1008807"/>
    <lineage>
        <taxon>Eukaryota</taxon>
        <taxon>Discoba</taxon>
        <taxon>Heterolobosea</taxon>
        <taxon>Tetramitia</taxon>
        <taxon>Eutetramitia</taxon>
        <taxon>Acrasidae</taxon>
        <taxon>Acrasis</taxon>
    </lineage>
</organism>
<dbReference type="AlphaFoldDB" id="A0AAW2ZPI3"/>